<keyword evidence="1" id="KW-0472">Membrane</keyword>
<name>A0A0W0GGC5_9CHLR</name>
<keyword evidence="3" id="KW-1185">Reference proteome</keyword>
<dbReference type="RefSeq" id="WP_058438289.1">
    <property type="nucleotide sequence ID" value="NZ_KQ758903.1"/>
</dbReference>
<sequence length="133" mass="14052">MVQPIEKRTVKSFFWLTLAGAFGGFMTAVPGILIGSRVLADNSLGGFEDLVGALMGMVIGYPIGVVLGILVFSKVYKYQGTIWLAVLGAIIGPLIILGLAEPLNLNVNPDVLLGSYFLVTALLSSAGFHLRKG</sequence>
<accession>A0A0W0GGC5</accession>
<feature type="transmembrane region" description="Helical" evidence="1">
    <location>
        <begin position="111"/>
        <end position="130"/>
    </location>
</feature>
<evidence type="ECO:0000313" key="3">
    <source>
        <dbReference type="Proteomes" id="UP000053947"/>
    </source>
</evidence>
<dbReference type="OrthoDB" id="9811231at2"/>
<feature type="transmembrane region" description="Helical" evidence="1">
    <location>
        <begin position="53"/>
        <end position="73"/>
    </location>
</feature>
<feature type="transmembrane region" description="Helical" evidence="1">
    <location>
        <begin position="80"/>
        <end position="99"/>
    </location>
</feature>
<comment type="caution">
    <text evidence="2">The sequence shown here is derived from an EMBL/GenBank/DDBJ whole genome shotgun (WGS) entry which is preliminary data.</text>
</comment>
<proteinExistence type="predicted"/>
<dbReference type="AlphaFoldDB" id="A0A0W0GGC5"/>
<evidence type="ECO:0000313" key="2">
    <source>
        <dbReference type="EMBL" id="KTB47601.1"/>
    </source>
</evidence>
<dbReference type="STRING" id="1217799.DEALK_04460"/>
<keyword evidence="1" id="KW-1133">Transmembrane helix</keyword>
<reference evidence="2 3" key="1">
    <citation type="submission" date="2015-06" db="EMBL/GenBank/DDBJ databases">
        <title>Genome sequence of the organohalide-respiring Dehalogenimonas alkenigignens type strain (IP3-3T).</title>
        <authorList>
            <person name="Key T.A."/>
            <person name="Richmond D.P."/>
            <person name="Bowman K.S."/>
            <person name="Cho Y.-J."/>
            <person name="Chun J."/>
            <person name="da Costa M.S."/>
            <person name="Rainey F.A."/>
            <person name="Moe W.M."/>
        </authorList>
    </citation>
    <scope>NUCLEOTIDE SEQUENCE [LARGE SCALE GENOMIC DNA]</scope>
    <source>
        <strain evidence="2 3">IP3-3</strain>
    </source>
</reference>
<evidence type="ECO:0000256" key="1">
    <source>
        <dbReference type="SAM" id="Phobius"/>
    </source>
</evidence>
<feature type="transmembrane region" description="Helical" evidence="1">
    <location>
        <begin position="12"/>
        <end position="33"/>
    </location>
</feature>
<dbReference type="Proteomes" id="UP000053947">
    <property type="component" value="Unassembled WGS sequence"/>
</dbReference>
<dbReference type="EMBL" id="LFDV01000002">
    <property type="protein sequence ID" value="KTB47601.1"/>
    <property type="molecule type" value="Genomic_DNA"/>
</dbReference>
<gene>
    <name evidence="2" type="ORF">DEALK_04460</name>
</gene>
<keyword evidence="1" id="KW-0812">Transmembrane</keyword>
<protein>
    <submittedName>
        <fullName evidence="2">Uncharacterized protein</fullName>
    </submittedName>
</protein>
<organism evidence="2 3">
    <name type="scientific">Dehalogenimonas alkenigignens</name>
    <dbReference type="NCBI Taxonomy" id="1217799"/>
    <lineage>
        <taxon>Bacteria</taxon>
        <taxon>Bacillati</taxon>
        <taxon>Chloroflexota</taxon>
        <taxon>Dehalococcoidia</taxon>
        <taxon>Dehalococcoidales</taxon>
        <taxon>Dehalococcoidaceae</taxon>
        <taxon>Dehalogenimonas</taxon>
    </lineage>
</organism>